<dbReference type="OrthoDB" id="291007at2759"/>
<evidence type="ECO:0000256" key="12">
    <source>
        <dbReference type="SAM" id="MobiDB-lite"/>
    </source>
</evidence>
<evidence type="ECO:0000259" key="15">
    <source>
        <dbReference type="PROSITE" id="PS51864"/>
    </source>
</evidence>
<dbReference type="Pfam" id="PF22486">
    <property type="entry name" value="MATH_2"/>
    <property type="match status" value="1"/>
</dbReference>
<dbReference type="Proteomes" id="UP000261360">
    <property type="component" value="Unplaced"/>
</dbReference>
<dbReference type="PROSITE" id="PS51864">
    <property type="entry name" value="ASTACIN"/>
    <property type="match status" value="1"/>
</dbReference>
<dbReference type="Gene3D" id="2.60.120.200">
    <property type="match status" value="1"/>
</dbReference>
<keyword evidence="9" id="KW-0325">Glycoprotein</keyword>
<feature type="signal peptide" evidence="11">
    <location>
        <begin position="1"/>
        <end position="18"/>
    </location>
</feature>
<dbReference type="InterPro" id="IPR008974">
    <property type="entry name" value="TRAF-like"/>
</dbReference>
<evidence type="ECO:0000256" key="4">
    <source>
        <dbReference type="ARBA" id="ARBA00022801"/>
    </source>
</evidence>
<keyword evidence="5 10" id="KW-0862">Zinc</keyword>
<dbReference type="EC" id="3.4.24.-" evidence="11"/>
<reference evidence="16" key="1">
    <citation type="submission" date="2025-08" db="UniProtKB">
        <authorList>
            <consortium name="Ensembl"/>
        </authorList>
    </citation>
    <scope>IDENTIFICATION</scope>
</reference>
<dbReference type="PANTHER" id="PTHR10127:SF903">
    <property type="entry name" value="MEPRIN A SUBUNIT"/>
    <property type="match status" value="1"/>
</dbReference>
<keyword evidence="1 10" id="KW-0645">Protease</keyword>
<dbReference type="Ensembl" id="ENSSLDT00000030570.1">
    <property type="protein sequence ID" value="ENSSLDP00000029708.1"/>
    <property type="gene ID" value="ENSSLDG00000022920.1"/>
</dbReference>
<dbReference type="FunFam" id="3.40.390.10:FF:000015">
    <property type="entry name" value="Meprin A subunit"/>
    <property type="match status" value="1"/>
</dbReference>
<dbReference type="FunFam" id="2.60.210.10:FF:000009">
    <property type="entry name" value="Meprin A subunit"/>
    <property type="match status" value="1"/>
</dbReference>
<keyword evidence="7" id="KW-0865">Zymogen</keyword>
<evidence type="ECO:0000256" key="6">
    <source>
        <dbReference type="ARBA" id="ARBA00023049"/>
    </source>
</evidence>
<dbReference type="RefSeq" id="XP_023265105.1">
    <property type="nucleotide sequence ID" value="XM_023409337.1"/>
</dbReference>
<dbReference type="Gene3D" id="3.40.390.10">
    <property type="entry name" value="Collagenase (Catalytic Domain)"/>
    <property type="match status" value="1"/>
</dbReference>
<reference evidence="16" key="2">
    <citation type="submission" date="2025-09" db="UniProtKB">
        <authorList>
            <consortium name="Ensembl"/>
        </authorList>
    </citation>
    <scope>IDENTIFICATION</scope>
</reference>
<keyword evidence="17" id="KW-1185">Reference proteome</keyword>
<keyword evidence="4 10" id="KW-0378">Hydrolase</keyword>
<dbReference type="SUPFAM" id="SSF55486">
    <property type="entry name" value="Metalloproteases ('zincins'), catalytic domain"/>
    <property type="match status" value="1"/>
</dbReference>
<keyword evidence="8" id="KW-1015">Disulfide bond</keyword>
<feature type="chain" id="PRO_5017101642" description="Metalloendopeptidase" evidence="11">
    <location>
        <begin position="19"/>
        <end position="667"/>
    </location>
</feature>
<dbReference type="Pfam" id="PF00629">
    <property type="entry name" value="MAM"/>
    <property type="match status" value="1"/>
</dbReference>
<dbReference type="SMART" id="SM00137">
    <property type="entry name" value="MAM"/>
    <property type="match status" value="1"/>
</dbReference>
<feature type="transmembrane region" description="Helical" evidence="13">
    <location>
        <begin position="643"/>
        <end position="666"/>
    </location>
</feature>
<keyword evidence="13" id="KW-0472">Membrane</keyword>
<dbReference type="InterPro" id="IPR006026">
    <property type="entry name" value="Peptidase_Metallo"/>
</dbReference>
<dbReference type="PROSITE" id="PS50060">
    <property type="entry name" value="MAM_2"/>
    <property type="match status" value="1"/>
</dbReference>
<dbReference type="InterPro" id="IPR024079">
    <property type="entry name" value="MetalloPept_cat_dom_sf"/>
</dbReference>
<protein>
    <recommendedName>
        <fullName evidence="11">Metalloendopeptidase</fullName>
        <ecNumber evidence="11">3.4.24.-</ecNumber>
    </recommendedName>
</protein>
<dbReference type="Pfam" id="PF01400">
    <property type="entry name" value="Astacin"/>
    <property type="match status" value="1"/>
</dbReference>
<evidence type="ECO:0000259" key="14">
    <source>
        <dbReference type="PROSITE" id="PS50060"/>
    </source>
</evidence>
<keyword evidence="13" id="KW-1133">Transmembrane helix</keyword>
<evidence type="ECO:0000256" key="9">
    <source>
        <dbReference type="ARBA" id="ARBA00023180"/>
    </source>
</evidence>
<dbReference type="PANTHER" id="PTHR10127">
    <property type="entry name" value="DISCOIDIN, CUB, EGF, LAMININ , AND ZINC METALLOPROTEASE DOMAIN CONTAINING"/>
    <property type="match status" value="1"/>
</dbReference>
<evidence type="ECO:0000256" key="7">
    <source>
        <dbReference type="ARBA" id="ARBA00023145"/>
    </source>
</evidence>
<dbReference type="InterPro" id="IPR002083">
    <property type="entry name" value="MATH/TRAF_dom"/>
</dbReference>
<dbReference type="STRING" id="1841481.ENSSLDP00000029708"/>
<accession>A0A3B4YNE0</accession>
<dbReference type="AlphaFoldDB" id="A0A3B4YNE0"/>
<evidence type="ECO:0000256" key="13">
    <source>
        <dbReference type="SAM" id="Phobius"/>
    </source>
</evidence>
<evidence type="ECO:0000313" key="16">
    <source>
        <dbReference type="Ensembl" id="ENSSLDP00000029708.1"/>
    </source>
</evidence>
<dbReference type="GO" id="GO:0016020">
    <property type="term" value="C:membrane"/>
    <property type="evidence" value="ECO:0007669"/>
    <property type="project" value="InterPro"/>
</dbReference>
<dbReference type="InterPro" id="IPR000998">
    <property type="entry name" value="MAM_dom"/>
</dbReference>
<dbReference type="GeneTree" id="ENSGT00950000183111"/>
<dbReference type="InterPro" id="IPR001506">
    <property type="entry name" value="Peptidase_M12A"/>
</dbReference>
<comment type="caution">
    <text evidence="10">Lacks conserved residue(s) required for the propagation of feature annotation.</text>
</comment>
<dbReference type="SUPFAM" id="SSF49599">
    <property type="entry name" value="TRAF domain-like"/>
    <property type="match status" value="1"/>
</dbReference>
<dbReference type="GO" id="GO:0006508">
    <property type="term" value="P:proteolysis"/>
    <property type="evidence" value="ECO:0007669"/>
    <property type="project" value="UniProtKB-KW"/>
</dbReference>
<feature type="domain" description="Peptidase M12A" evidence="15">
    <location>
        <begin position="57"/>
        <end position="251"/>
    </location>
</feature>
<dbReference type="SUPFAM" id="SSF49899">
    <property type="entry name" value="Concanavalin A-like lectins/glucanases"/>
    <property type="match status" value="1"/>
</dbReference>
<dbReference type="GO" id="GO:0008270">
    <property type="term" value="F:zinc ion binding"/>
    <property type="evidence" value="ECO:0007669"/>
    <property type="project" value="UniProtKB-UniRule"/>
</dbReference>
<dbReference type="PRINTS" id="PR00480">
    <property type="entry name" value="ASTACIN"/>
</dbReference>
<feature type="active site" evidence="10">
    <location>
        <position position="148"/>
    </location>
</feature>
<feature type="binding site" evidence="10">
    <location>
        <position position="157"/>
    </location>
    <ligand>
        <name>Zn(2+)</name>
        <dbReference type="ChEBI" id="CHEBI:29105"/>
        <note>catalytic</note>
    </ligand>
</feature>
<evidence type="ECO:0000256" key="2">
    <source>
        <dbReference type="ARBA" id="ARBA00022723"/>
    </source>
</evidence>
<proteinExistence type="predicted"/>
<keyword evidence="2 10" id="KW-0479">Metal-binding</keyword>
<evidence type="ECO:0000256" key="3">
    <source>
        <dbReference type="ARBA" id="ARBA00022729"/>
    </source>
</evidence>
<sequence>MKGYIFLVVNLAVSLTLSLNLNGPDGPEIVEIGEDKDITDVNKDSLHDDILEPPQRSATNEADRLWRPPVPYVLEKDLEMNAKGVILRAFDQFRLKSCIDFRPRDSDEYYLSVQKLGGCFSYIGRIFTGGQDLSIGKYCDAISTVEHEFLHALGFYHEQSRYDRDDHVTIALENVQKGKEYNFRKVSKESSTAGGVPYDYSSVMHYSKNAFSNGNGSTVITKDPKFQDVIGQRLEVSPSDIRELNLRYKCNSTIAFKMYCGFSKENMCHMTRCSQSSSDWKMVTRVDGGPSSDHTSLPSGNSGQGQDAGFFMHASTASGEEGDSAWLETHRMSPSRDCHVQCLQFYYYHSGNESDKLNIWIREFQDENDLKGTRRLMGQITGSPTSHWQLQHVSLNAIKHFQVEFEARKGAGSSSGGFSIDDINLSEIECPHVTLQINDFERVLNTSKFGHAIYSPRQYSSGGYAYRVALVLYRTYIGLFVQLLSGKYDDKLEWPCPQRQVTFQMLDQTPNIQLHMSKQKSITTDPNLVSSDGTYRWDNPREIGKTVLDENNEKVFAGPLIGRTYFTSLKEMKSRDFLKGGSAIFVFSFQDLTPLVNGSALPCPKVAPAMIVHPPKDLDNGPCSSRILTTTLPPPQTTDDNSIFGFSPAMVASPVLTLLLALILLIP</sequence>
<feature type="region of interest" description="Disordered" evidence="12">
    <location>
        <begin position="284"/>
        <end position="309"/>
    </location>
</feature>
<organism evidence="16 17">
    <name type="scientific">Seriola lalandi dorsalis</name>
    <dbReference type="NCBI Taxonomy" id="1841481"/>
    <lineage>
        <taxon>Eukaryota</taxon>
        <taxon>Metazoa</taxon>
        <taxon>Chordata</taxon>
        <taxon>Craniata</taxon>
        <taxon>Vertebrata</taxon>
        <taxon>Euteleostomi</taxon>
        <taxon>Actinopterygii</taxon>
        <taxon>Neopterygii</taxon>
        <taxon>Teleostei</taxon>
        <taxon>Neoteleostei</taxon>
        <taxon>Acanthomorphata</taxon>
        <taxon>Carangaria</taxon>
        <taxon>Carangiformes</taxon>
        <taxon>Carangidae</taxon>
        <taxon>Seriola</taxon>
    </lineage>
</organism>
<dbReference type="Gene3D" id="2.60.210.10">
    <property type="entry name" value="Apoptosis, Tumor Necrosis Factor Receptor Associated Protein 2, Chain A"/>
    <property type="match status" value="1"/>
</dbReference>
<comment type="cofactor">
    <cofactor evidence="10 11">
        <name>Zn(2+)</name>
        <dbReference type="ChEBI" id="CHEBI:29105"/>
    </cofactor>
    <text evidence="10 11">Binds 1 zinc ion per subunit.</text>
</comment>
<name>A0A3B4YNE0_SERLL</name>
<feature type="compositionally biased region" description="Polar residues" evidence="12">
    <location>
        <begin position="292"/>
        <end position="305"/>
    </location>
</feature>
<feature type="binding site" evidence="10">
    <location>
        <position position="151"/>
    </location>
    <ligand>
        <name>Zn(2+)</name>
        <dbReference type="ChEBI" id="CHEBI:29105"/>
        <note>catalytic</note>
    </ligand>
</feature>
<dbReference type="KEGG" id="slal:111657249"/>
<evidence type="ECO:0000256" key="8">
    <source>
        <dbReference type="ARBA" id="ARBA00023157"/>
    </source>
</evidence>
<dbReference type="GO" id="GO:0004222">
    <property type="term" value="F:metalloendopeptidase activity"/>
    <property type="evidence" value="ECO:0007669"/>
    <property type="project" value="UniProtKB-UniRule"/>
</dbReference>
<keyword evidence="6 10" id="KW-0482">Metalloprotease</keyword>
<evidence type="ECO:0000256" key="1">
    <source>
        <dbReference type="ARBA" id="ARBA00022670"/>
    </source>
</evidence>
<feature type="binding site" evidence="10">
    <location>
        <position position="147"/>
    </location>
    <ligand>
        <name>Zn(2+)</name>
        <dbReference type="ChEBI" id="CHEBI:29105"/>
        <note>catalytic</note>
    </ligand>
</feature>
<dbReference type="CDD" id="cd06263">
    <property type="entry name" value="MAM"/>
    <property type="match status" value="1"/>
</dbReference>
<evidence type="ECO:0000256" key="5">
    <source>
        <dbReference type="ARBA" id="ARBA00022833"/>
    </source>
</evidence>
<dbReference type="InterPro" id="IPR013320">
    <property type="entry name" value="ConA-like_dom_sf"/>
</dbReference>
<dbReference type="GeneID" id="111657249"/>
<feature type="domain" description="MAM" evidence="14">
    <location>
        <begin position="258"/>
        <end position="432"/>
    </location>
</feature>
<dbReference type="SMART" id="SM00235">
    <property type="entry name" value="ZnMc"/>
    <property type="match status" value="1"/>
</dbReference>
<evidence type="ECO:0000313" key="17">
    <source>
        <dbReference type="Proteomes" id="UP000261360"/>
    </source>
</evidence>
<keyword evidence="3 11" id="KW-0732">Signal</keyword>
<keyword evidence="13" id="KW-0812">Transmembrane</keyword>
<evidence type="ECO:0000256" key="10">
    <source>
        <dbReference type="PROSITE-ProRule" id="PRU01211"/>
    </source>
</evidence>
<evidence type="ECO:0000256" key="11">
    <source>
        <dbReference type="RuleBase" id="RU361183"/>
    </source>
</evidence>